<keyword evidence="1 2" id="KW-0597">Phosphoprotein</keyword>
<dbReference type="InterPro" id="IPR001789">
    <property type="entry name" value="Sig_transdc_resp-reg_receiver"/>
</dbReference>
<dbReference type="PANTHER" id="PTHR44591">
    <property type="entry name" value="STRESS RESPONSE REGULATOR PROTEIN 1"/>
    <property type="match status" value="1"/>
</dbReference>
<sequence length="235" mass="25052">MTNMSLVRASAYRDLCRAYDGLLLPDAPEASERVQRELAGYARLLDLDISEADAAEIWRRVRPLIAREFGSVGEEMASTAPDWTPKIYLPAAAGAAERFSVDAPSLSLLVVEDDPDLGPAIVEALTHAGHRVVAHAVSAEVALAQAALHKVDLAIVDVELAEAASGAELAKALYERWGVPALFISGSHNEHLVAQDMAVGFLGKPFKAVELLSAITLATPLLDRRGLGADVALQR</sequence>
<gene>
    <name evidence="4" type="ORF">GGQ61_000166</name>
</gene>
<proteinExistence type="predicted"/>
<keyword evidence="5" id="KW-1185">Reference proteome</keyword>
<dbReference type="SUPFAM" id="SSF52172">
    <property type="entry name" value="CheY-like"/>
    <property type="match status" value="1"/>
</dbReference>
<dbReference type="Pfam" id="PF00072">
    <property type="entry name" value="Response_reg"/>
    <property type="match status" value="1"/>
</dbReference>
<dbReference type="InterPro" id="IPR011006">
    <property type="entry name" value="CheY-like_superfamily"/>
</dbReference>
<dbReference type="Gene3D" id="3.40.50.2300">
    <property type="match status" value="1"/>
</dbReference>
<dbReference type="PROSITE" id="PS50110">
    <property type="entry name" value="RESPONSE_REGULATORY"/>
    <property type="match status" value="1"/>
</dbReference>
<organism evidence="4 5">
    <name type="scientific">Phenylobacterium haematophilum</name>
    <dbReference type="NCBI Taxonomy" id="98513"/>
    <lineage>
        <taxon>Bacteria</taxon>
        <taxon>Pseudomonadati</taxon>
        <taxon>Pseudomonadota</taxon>
        <taxon>Alphaproteobacteria</taxon>
        <taxon>Caulobacterales</taxon>
        <taxon>Caulobacteraceae</taxon>
        <taxon>Phenylobacterium</taxon>
    </lineage>
</organism>
<protein>
    <submittedName>
        <fullName evidence="4">CheY-like chemotaxis protein</fullName>
    </submittedName>
</protein>
<dbReference type="RefSeq" id="WP_183769480.1">
    <property type="nucleotide sequence ID" value="NZ_JACIDK010000001.1"/>
</dbReference>
<evidence type="ECO:0000259" key="3">
    <source>
        <dbReference type="PROSITE" id="PS50110"/>
    </source>
</evidence>
<reference evidence="4 5" key="1">
    <citation type="submission" date="2020-08" db="EMBL/GenBank/DDBJ databases">
        <title>Genomic Encyclopedia of Type Strains, Phase IV (KMG-IV): sequencing the most valuable type-strain genomes for metagenomic binning, comparative biology and taxonomic classification.</title>
        <authorList>
            <person name="Goeker M."/>
        </authorList>
    </citation>
    <scope>NUCLEOTIDE SEQUENCE [LARGE SCALE GENOMIC DNA]</scope>
    <source>
        <strain evidence="4 5">DSM 21793</strain>
    </source>
</reference>
<evidence type="ECO:0000313" key="4">
    <source>
        <dbReference type="EMBL" id="MBB3889469.1"/>
    </source>
</evidence>
<dbReference type="EMBL" id="JACIDK010000001">
    <property type="protein sequence ID" value="MBB3889469.1"/>
    <property type="molecule type" value="Genomic_DNA"/>
</dbReference>
<dbReference type="GO" id="GO:0000160">
    <property type="term" value="P:phosphorelay signal transduction system"/>
    <property type="evidence" value="ECO:0007669"/>
    <property type="project" value="InterPro"/>
</dbReference>
<dbReference type="Proteomes" id="UP000530564">
    <property type="component" value="Unassembled WGS sequence"/>
</dbReference>
<feature type="domain" description="Response regulatory" evidence="3">
    <location>
        <begin position="107"/>
        <end position="219"/>
    </location>
</feature>
<dbReference type="AlphaFoldDB" id="A0A839ZUM4"/>
<dbReference type="SMART" id="SM00448">
    <property type="entry name" value="REC"/>
    <property type="match status" value="1"/>
</dbReference>
<evidence type="ECO:0000313" key="5">
    <source>
        <dbReference type="Proteomes" id="UP000530564"/>
    </source>
</evidence>
<feature type="modified residue" description="4-aspartylphosphate" evidence="2">
    <location>
        <position position="157"/>
    </location>
</feature>
<comment type="caution">
    <text evidence="4">The sequence shown here is derived from an EMBL/GenBank/DDBJ whole genome shotgun (WGS) entry which is preliminary data.</text>
</comment>
<dbReference type="InterPro" id="IPR050595">
    <property type="entry name" value="Bact_response_regulator"/>
</dbReference>
<evidence type="ECO:0000256" key="1">
    <source>
        <dbReference type="ARBA" id="ARBA00022553"/>
    </source>
</evidence>
<name>A0A839ZUM4_9CAUL</name>
<dbReference type="PANTHER" id="PTHR44591:SF25">
    <property type="entry name" value="CHEMOTAXIS TWO-COMPONENT RESPONSE REGULATOR"/>
    <property type="match status" value="1"/>
</dbReference>
<evidence type="ECO:0000256" key="2">
    <source>
        <dbReference type="PROSITE-ProRule" id="PRU00169"/>
    </source>
</evidence>
<accession>A0A839ZUM4</accession>